<name>A0A382ZZ53_9ZZZZ</name>
<evidence type="ECO:0008006" key="2">
    <source>
        <dbReference type="Google" id="ProtNLM"/>
    </source>
</evidence>
<gene>
    <name evidence="1" type="ORF">METZ01_LOCUS453780</name>
</gene>
<proteinExistence type="predicted"/>
<evidence type="ECO:0000313" key="1">
    <source>
        <dbReference type="EMBL" id="SVE00926.1"/>
    </source>
</evidence>
<dbReference type="EMBL" id="UINC01187942">
    <property type="protein sequence ID" value="SVE00926.1"/>
    <property type="molecule type" value="Genomic_DNA"/>
</dbReference>
<organism evidence="1">
    <name type="scientific">marine metagenome</name>
    <dbReference type="NCBI Taxonomy" id="408172"/>
    <lineage>
        <taxon>unclassified sequences</taxon>
        <taxon>metagenomes</taxon>
        <taxon>ecological metagenomes</taxon>
    </lineage>
</organism>
<dbReference type="AlphaFoldDB" id="A0A382ZZ53"/>
<accession>A0A382ZZ53</accession>
<sequence length="77" mass="8128">VGSEGRIFCSAFDLAAPLRLERPAGTVKDVTIAPPDHVQQPLIQSVVDELLGRGQCPSTGESALRTARVMDRVLGTG</sequence>
<reference evidence="1" key="1">
    <citation type="submission" date="2018-05" db="EMBL/GenBank/DDBJ databases">
        <authorList>
            <person name="Lanie J.A."/>
            <person name="Ng W.-L."/>
            <person name="Kazmierczak K.M."/>
            <person name="Andrzejewski T.M."/>
            <person name="Davidsen T.M."/>
            <person name="Wayne K.J."/>
            <person name="Tettelin H."/>
            <person name="Glass J.I."/>
            <person name="Rusch D."/>
            <person name="Podicherti R."/>
            <person name="Tsui H.-C.T."/>
            <person name="Winkler M.E."/>
        </authorList>
    </citation>
    <scope>NUCLEOTIDE SEQUENCE</scope>
</reference>
<feature type="non-terminal residue" evidence="1">
    <location>
        <position position="1"/>
    </location>
</feature>
<protein>
    <recommendedName>
        <fullName evidence="2">Gfo/Idh/MocA family oxidoreductase</fullName>
    </recommendedName>
</protein>